<keyword evidence="3" id="KW-1185">Reference proteome</keyword>
<keyword evidence="1" id="KW-1133">Transmembrane helix</keyword>
<evidence type="ECO:0000256" key="1">
    <source>
        <dbReference type="SAM" id="Phobius"/>
    </source>
</evidence>
<evidence type="ECO:0000313" key="2">
    <source>
        <dbReference type="EMBL" id="QDB79710.1"/>
    </source>
</evidence>
<organism evidence="2 3">
    <name type="scientific">Georgenia wutianyii</name>
    <dbReference type="NCBI Taxonomy" id="2585135"/>
    <lineage>
        <taxon>Bacteria</taxon>
        <taxon>Bacillati</taxon>
        <taxon>Actinomycetota</taxon>
        <taxon>Actinomycetes</taxon>
        <taxon>Micrococcales</taxon>
        <taxon>Bogoriellaceae</taxon>
        <taxon>Georgenia</taxon>
    </lineage>
</organism>
<name>A0ABX5VN98_9MICO</name>
<dbReference type="EMBL" id="CP040899">
    <property type="protein sequence ID" value="QDB79710.1"/>
    <property type="molecule type" value="Genomic_DNA"/>
</dbReference>
<accession>A0ABX5VN98</accession>
<reference evidence="2 3" key="1">
    <citation type="submission" date="2019-05" db="EMBL/GenBank/DDBJ databases">
        <title>Georgenia *** sp. nov., and Georgenia *** sp. nov., isolated from the intestinal contents of plateau pika (Ochotona curzoniae) in the Qinghai-Tibet plateau of China.</title>
        <authorList>
            <person name="Tian Z."/>
        </authorList>
    </citation>
    <scope>NUCLEOTIDE SEQUENCE [LARGE SCALE GENOMIC DNA]</scope>
    <source>
        <strain evidence="2 3">Z294</strain>
    </source>
</reference>
<sequence>MNPSSDARPQEAWDRPFVKEHQEWCDDLVVELRLEDVPGPVIGERLAEVEAHCAETGDTPQDAFGEPSDYARRLLEADAPDPSGVWQVTLLSVAQMLALLVGTSAASSWGGGEALTYNAVQLGSIAAFLALLLTLPLLLRPIVQRPWSVGVPLLALGTLAGAGSAAGGRLGLGTVLTLPAPVVTLGLFLVVVALAVALLRALDEDPVTTPLAPAAAAPARPRRAWGTVLPVPVAYVVLSALSWVLR</sequence>
<keyword evidence="1" id="KW-0812">Transmembrane</keyword>
<evidence type="ECO:0000313" key="3">
    <source>
        <dbReference type="Proteomes" id="UP000313948"/>
    </source>
</evidence>
<dbReference type="RefSeq" id="WP_139948703.1">
    <property type="nucleotide sequence ID" value="NZ_CP040899.1"/>
</dbReference>
<feature type="transmembrane region" description="Helical" evidence="1">
    <location>
        <begin position="88"/>
        <end position="107"/>
    </location>
</feature>
<feature type="transmembrane region" description="Helical" evidence="1">
    <location>
        <begin position="178"/>
        <end position="202"/>
    </location>
</feature>
<feature type="transmembrane region" description="Helical" evidence="1">
    <location>
        <begin position="223"/>
        <end position="245"/>
    </location>
</feature>
<feature type="transmembrane region" description="Helical" evidence="1">
    <location>
        <begin position="151"/>
        <end position="172"/>
    </location>
</feature>
<gene>
    <name evidence="2" type="ORF">FE251_10230</name>
</gene>
<protein>
    <submittedName>
        <fullName evidence="2">Uncharacterized protein</fullName>
    </submittedName>
</protein>
<keyword evidence="1" id="KW-0472">Membrane</keyword>
<feature type="transmembrane region" description="Helical" evidence="1">
    <location>
        <begin position="119"/>
        <end position="139"/>
    </location>
</feature>
<proteinExistence type="predicted"/>
<dbReference type="Proteomes" id="UP000313948">
    <property type="component" value="Chromosome"/>
</dbReference>